<dbReference type="InterPro" id="IPR007445">
    <property type="entry name" value="PilO"/>
</dbReference>
<evidence type="ECO:0000313" key="2">
    <source>
        <dbReference type="Proteomes" id="UP000078390"/>
    </source>
</evidence>
<dbReference type="AlphaFoldDB" id="A0A179D5I3"/>
<dbReference type="EMBL" id="LWLG01000002">
    <property type="protein sequence ID" value="OAQ21360.1"/>
    <property type="molecule type" value="Genomic_DNA"/>
</dbReference>
<dbReference type="PANTHER" id="PTHR39555">
    <property type="entry name" value="FIMBRIAL ASSEMBLY PROTEIN PILO-LIKE PROTEIN-RELATED"/>
    <property type="match status" value="1"/>
</dbReference>
<keyword evidence="2" id="KW-1185">Reference proteome</keyword>
<dbReference type="GO" id="GO:0043683">
    <property type="term" value="P:type IV pilus assembly"/>
    <property type="evidence" value="ECO:0007669"/>
    <property type="project" value="InterPro"/>
</dbReference>
<dbReference type="STRING" id="999894.TDIS_0581"/>
<organism evidence="1 2">
    <name type="scientific">Thermosulfurimonas dismutans</name>
    <dbReference type="NCBI Taxonomy" id="999894"/>
    <lineage>
        <taxon>Bacteria</taxon>
        <taxon>Pseudomonadati</taxon>
        <taxon>Thermodesulfobacteriota</taxon>
        <taxon>Thermodesulfobacteria</taxon>
        <taxon>Thermodesulfobacteriales</taxon>
        <taxon>Thermodesulfobacteriaceae</taxon>
        <taxon>Thermosulfurimonas</taxon>
    </lineage>
</organism>
<protein>
    <submittedName>
        <fullName evidence="1">Type IV pilus biogenesis protein PilO</fullName>
    </submittedName>
</protein>
<accession>A0A179D5I3</accession>
<dbReference type="PATRIC" id="fig|999894.6.peg.581"/>
<proteinExistence type="predicted"/>
<dbReference type="Proteomes" id="UP000078390">
    <property type="component" value="Unassembled WGS sequence"/>
</dbReference>
<comment type="caution">
    <text evidence="1">The sequence shown here is derived from an EMBL/GenBank/DDBJ whole genome shotgun (WGS) entry which is preliminary data.</text>
</comment>
<dbReference type="PANTHER" id="PTHR39555:SF1">
    <property type="entry name" value="TYPE IV PILUS INNER MEMBRANE COMPONENT PILO"/>
    <property type="match status" value="1"/>
</dbReference>
<evidence type="ECO:0000313" key="1">
    <source>
        <dbReference type="EMBL" id="OAQ21360.1"/>
    </source>
</evidence>
<dbReference type="Gene3D" id="3.30.70.60">
    <property type="match status" value="1"/>
</dbReference>
<dbReference type="Pfam" id="PF04350">
    <property type="entry name" value="PilO"/>
    <property type="match status" value="1"/>
</dbReference>
<name>A0A179D5I3_9BACT</name>
<dbReference type="InterPro" id="IPR014717">
    <property type="entry name" value="Transl_elong_EF1B/ribsomal_bS6"/>
</dbReference>
<reference evidence="1 2" key="1">
    <citation type="submission" date="2016-04" db="EMBL/GenBank/DDBJ databases">
        <title>Genome analysis of Thermosulfurimonas dismutans, the first thermophilic sulfur-disproportionating bacterium of the phylum Thermodesulfobacteria.</title>
        <authorList>
            <person name="Mardanov A.V."/>
            <person name="Beletsky A.V."/>
            <person name="Kadnikov V.V."/>
            <person name="Slobodkin A.I."/>
            <person name="Ravin N.V."/>
        </authorList>
    </citation>
    <scope>NUCLEOTIDE SEQUENCE [LARGE SCALE GENOMIC DNA]</scope>
    <source>
        <strain evidence="1 2">S95</strain>
    </source>
</reference>
<gene>
    <name evidence="1" type="ORF">TDIS_0581</name>
</gene>
<dbReference type="GO" id="GO:0043107">
    <property type="term" value="P:type IV pilus-dependent motility"/>
    <property type="evidence" value="ECO:0007669"/>
    <property type="project" value="InterPro"/>
</dbReference>
<sequence>MYGYWYFVPKYKNIKGLRREIIQLKEEISKYKKLALQKTLLEKKLQRRKIFLKKIIVTLPSEKEIPELLSNVSEQAKRSGLEVISFTPRREIPQDYYNIIPFDIEVKGDFQQLVLFLDKVERLLRIITLNNIYVNIGEVKNNINLYSKCTFYTYRYTGKVVTSSSGRKKK</sequence>